<accession>A0ABW4CZ20</accession>
<protein>
    <submittedName>
        <fullName evidence="1">Uncharacterized protein</fullName>
    </submittedName>
</protein>
<comment type="caution">
    <text evidence="1">The sequence shown here is derived from an EMBL/GenBank/DDBJ whole genome shotgun (WGS) entry which is preliminary data.</text>
</comment>
<proteinExistence type="predicted"/>
<reference evidence="2" key="1">
    <citation type="journal article" date="2019" name="Int. J. Syst. Evol. Microbiol.">
        <title>The Global Catalogue of Microorganisms (GCM) 10K type strain sequencing project: providing services to taxonomists for standard genome sequencing and annotation.</title>
        <authorList>
            <consortium name="The Broad Institute Genomics Platform"/>
            <consortium name="The Broad Institute Genome Sequencing Center for Infectious Disease"/>
            <person name="Wu L."/>
            <person name="Ma J."/>
        </authorList>
    </citation>
    <scope>NUCLEOTIDE SEQUENCE [LARGE SCALE GENOMIC DNA]</scope>
    <source>
        <strain evidence="2">CCM 8912</strain>
    </source>
</reference>
<keyword evidence="2" id="KW-1185">Reference proteome</keyword>
<evidence type="ECO:0000313" key="2">
    <source>
        <dbReference type="Proteomes" id="UP001597212"/>
    </source>
</evidence>
<dbReference type="EMBL" id="JBHTOK010000059">
    <property type="protein sequence ID" value="MFD1441092.1"/>
    <property type="molecule type" value="Genomic_DNA"/>
</dbReference>
<name>A0ABW4CZ20_9LACO</name>
<gene>
    <name evidence="1" type="ORF">ACFQ5K_06880</name>
</gene>
<dbReference type="Proteomes" id="UP001597212">
    <property type="component" value="Unassembled WGS sequence"/>
</dbReference>
<organism evidence="1 2">
    <name type="scientific">Lacticaseibacillus hegangensis</name>
    <dbReference type="NCBI Taxonomy" id="2486010"/>
    <lineage>
        <taxon>Bacteria</taxon>
        <taxon>Bacillati</taxon>
        <taxon>Bacillota</taxon>
        <taxon>Bacilli</taxon>
        <taxon>Lactobacillales</taxon>
        <taxon>Lactobacillaceae</taxon>
        <taxon>Lacticaseibacillus</taxon>
    </lineage>
</organism>
<dbReference type="RefSeq" id="WP_125757672.1">
    <property type="nucleotide sequence ID" value="NZ_JBHTOK010000059.1"/>
</dbReference>
<evidence type="ECO:0000313" key="1">
    <source>
        <dbReference type="EMBL" id="MFD1441092.1"/>
    </source>
</evidence>
<sequence length="79" mass="8683">MTGSSELPAAAAAWLQYCRTHNISLFDALTQGHAMPRVAALDEETESQVALYFFEPAHDEDFARAWLAGVDRTNQAIGE</sequence>